<evidence type="ECO:0000256" key="4">
    <source>
        <dbReference type="PROSITE-ProRule" id="PRU00335"/>
    </source>
</evidence>
<evidence type="ECO:0000256" key="3">
    <source>
        <dbReference type="ARBA" id="ARBA00023163"/>
    </source>
</evidence>
<dbReference type="PANTHER" id="PTHR30055:SF151">
    <property type="entry name" value="TRANSCRIPTIONAL REGULATORY PROTEIN"/>
    <property type="match status" value="1"/>
</dbReference>
<dbReference type="EMBL" id="JBITGY010000005">
    <property type="protein sequence ID" value="MFI6499464.1"/>
    <property type="molecule type" value="Genomic_DNA"/>
</dbReference>
<protein>
    <submittedName>
        <fullName evidence="6">TetR/AcrR family transcriptional regulator</fullName>
    </submittedName>
</protein>
<dbReference type="InterPro" id="IPR004111">
    <property type="entry name" value="Repressor_TetR_C"/>
</dbReference>
<accession>A0ABW7YU72</accession>
<dbReference type="SUPFAM" id="SSF48498">
    <property type="entry name" value="Tetracyclin repressor-like, C-terminal domain"/>
    <property type="match status" value="1"/>
</dbReference>
<dbReference type="Pfam" id="PF00440">
    <property type="entry name" value="TetR_N"/>
    <property type="match status" value="1"/>
</dbReference>
<sequence>MTIDDLLWGRMPRPTRGPKQGLDLERVITVAAGIADRDGLAALTMNRLAKELGVGAASLYTYLPGKAALEALMIDWMVGASPLPHTLPGGWRERLEACARADWDDYRAHPWTLQVAVSQVAPGPNLTAWFESALSVLDGTGLTEAEKVDVVEALDAYVRGMARSALDQPVTRDDPPEEAAAVYPALVRAARAGALAHRATETFEFGLARLLDGIEALIAGRRR</sequence>
<name>A0ABW7YU72_9ACTN</name>
<dbReference type="RefSeq" id="WP_397082785.1">
    <property type="nucleotide sequence ID" value="NZ_JBITGY010000005.1"/>
</dbReference>
<dbReference type="InterPro" id="IPR001647">
    <property type="entry name" value="HTH_TetR"/>
</dbReference>
<feature type="domain" description="HTH tetR-type" evidence="5">
    <location>
        <begin position="21"/>
        <end position="81"/>
    </location>
</feature>
<keyword evidence="1" id="KW-0805">Transcription regulation</keyword>
<dbReference type="SUPFAM" id="SSF46689">
    <property type="entry name" value="Homeodomain-like"/>
    <property type="match status" value="1"/>
</dbReference>
<comment type="caution">
    <text evidence="6">The sequence shown here is derived from an EMBL/GenBank/DDBJ whole genome shotgun (WGS) entry which is preliminary data.</text>
</comment>
<evidence type="ECO:0000313" key="6">
    <source>
        <dbReference type="EMBL" id="MFI6499464.1"/>
    </source>
</evidence>
<proteinExistence type="predicted"/>
<dbReference type="PROSITE" id="PS50977">
    <property type="entry name" value="HTH_TETR_2"/>
    <property type="match status" value="1"/>
</dbReference>
<keyword evidence="3" id="KW-0804">Transcription</keyword>
<gene>
    <name evidence="6" type="ORF">ACIBG2_18905</name>
</gene>
<evidence type="ECO:0000313" key="7">
    <source>
        <dbReference type="Proteomes" id="UP001612741"/>
    </source>
</evidence>
<dbReference type="InterPro" id="IPR036271">
    <property type="entry name" value="Tet_transcr_reg_TetR-rel_C_sf"/>
</dbReference>
<evidence type="ECO:0000256" key="2">
    <source>
        <dbReference type="ARBA" id="ARBA00023125"/>
    </source>
</evidence>
<dbReference type="PANTHER" id="PTHR30055">
    <property type="entry name" value="HTH-TYPE TRANSCRIPTIONAL REGULATOR RUTR"/>
    <property type="match status" value="1"/>
</dbReference>
<evidence type="ECO:0000259" key="5">
    <source>
        <dbReference type="PROSITE" id="PS50977"/>
    </source>
</evidence>
<feature type="DNA-binding region" description="H-T-H motif" evidence="4">
    <location>
        <begin position="44"/>
        <end position="63"/>
    </location>
</feature>
<dbReference type="Pfam" id="PF02909">
    <property type="entry name" value="TetR_C_1"/>
    <property type="match status" value="1"/>
</dbReference>
<reference evidence="6 7" key="1">
    <citation type="submission" date="2024-10" db="EMBL/GenBank/DDBJ databases">
        <title>The Natural Products Discovery Center: Release of the First 8490 Sequenced Strains for Exploring Actinobacteria Biosynthetic Diversity.</title>
        <authorList>
            <person name="Kalkreuter E."/>
            <person name="Kautsar S.A."/>
            <person name="Yang D."/>
            <person name="Bader C.D."/>
            <person name="Teijaro C.N."/>
            <person name="Fluegel L."/>
            <person name="Davis C.M."/>
            <person name="Simpson J.R."/>
            <person name="Lauterbach L."/>
            <person name="Steele A.D."/>
            <person name="Gui C."/>
            <person name="Meng S."/>
            <person name="Li G."/>
            <person name="Viehrig K."/>
            <person name="Ye F."/>
            <person name="Su P."/>
            <person name="Kiefer A.F."/>
            <person name="Nichols A."/>
            <person name="Cepeda A.J."/>
            <person name="Yan W."/>
            <person name="Fan B."/>
            <person name="Jiang Y."/>
            <person name="Adhikari A."/>
            <person name="Zheng C.-J."/>
            <person name="Schuster L."/>
            <person name="Cowan T.M."/>
            <person name="Smanski M.J."/>
            <person name="Chevrette M.G."/>
            <person name="De Carvalho L.P.S."/>
            <person name="Shen B."/>
        </authorList>
    </citation>
    <scope>NUCLEOTIDE SEQUENCE [LARGE SCALE GENOMIC DNA]</scope>
    <source>
        <strain evidence="6 7">NPDC050545</strain>
    </source>
</reference>
<keyword evidence="2 4" id="KW-0238">DNA-binding</keyword>
<keyword evidence="7" id="KW-1185">Reference proteome</keyword>
<organism evidence="6 7">
    <name type="scientific">Nonomuraea typhae</name>
    <dbReference type="NCBI Taxonomy" id="2603600"/>
    <lineage>
        <taxon>Bacteria</taxon>
        <taxon>Bacillati</taxon>
        <taxon>Actinomycetota</taxon>
        <taxon>Actinomycetes</taxon>
        <taxon>Streptosporangiales</taxon>
        <taxon>Streptosporangiaceae</taxon>
        <taxon>Nonomuraea</taxon>
    </lineage>
</organism>
<dbReference type="Gene3D" id="1.10.10.60">
    <property type="entry name" value="Homeodomain-like"/>
    <property type="match status" value="1"/>
</dbReference>
<dbReference type="Gene3D" id="1.10.357.10">
    <property type="entry name" value="Tetracycline Repressor, domain 2"/>
    <property type="match status" value="1"/>
</dbReference>
<evidence type="ECO:0000256" key="1">
    <source>
        <dbReference type="ARBA" id="ARBA00023015"/>
    </source>
</evidence>
<dbReference type="InterPro" id="IPR009057">
    <property type="entry name" value="Homeodomain-like_sf"/>
</dbReference>
<dbReference type="Proteomes" id="UP001612741">
    <property type="component" value="Unassembled WGS sequence"/>
</dbReference>
<dbReference type="InterPro" id="IPR050109">
    <property type="entry name" value="HTH-type_TetR-like_transc_reg"/>
</dbReference>